<dbReference type="InterPro" id="IPR029064">
    <property type="entry name" value="Ribosomal_eL30-like_sf"/>
</dbReference>
<dbReference type="PROSITE" id="PS01082">
    <property type="entry name" value="RIBOSOMAL_L7AE"/>
    <property type="match status" value="1"/>
</dbReference>
<proteinExistence type="inferred from homology"/>
<evidence type="ECO:0000256" key="1">
    <source>
        <dbReference type="ARBA" id="ARBA00007337"/>
    </source>
</evidence>
<evidence type="ECO:0000313" key="5">
    <source>
        <dbReference type="Proteomes" id="UP000092124"/>
    </source>
</evidence>
<dbReference type="PRINTS" id="PR00881">
    <property type="entry name" value="L7ARS6FAMILY"/>
</dbReference>
<protein>
    <recommendedName>
        <fullName evidence="3">Ribosomal protein eL8/eL30/eS12/Gadd45 domain-containing protein</fullName>
    </recommendedName>
</protein>
<comment type="caution">
    <text evidence="4">The sequence shown here is derived from an EMBL/GenBank/DDBJ whole genome shotgun (WGS) entry which is preliminary data.</text>
</comment>
<dbReference type="PANTHER" id="PTHR23105">
    <property type="entry name" value="RIBOSOMAL PROTEIN L7AE FAMILY MEMBER"/>
    <property type="match status" value="1"/>
</dbReference>
<accession>A0A1A6GCC1</accession>
<dbReference type="Gene3D" id="3.30.1330.30">
    <property type="match status" value="1"/>
</dbReference>
<evidence type="ECO:0000313" key="4">
    <source>
        <dbReference type="EMBL" id="OBS63891.1"/>
    </source>
</evidence>
<dbReference type="Pfam" id="PF01248">
    <property type="entry name" value="Ribosomal_L7Ae"/>
    <property type="match status" value="1"/>
</dbReference>
<dbReference type="InterPro" id="IPR018492">
    <property type="entry name" value="Ribosomal_eL8/Nhp2"/>
</dbReference>
<dbReference type="Proteomes" id="UP000092124">
    <property type="component" value="Unassembled WGS sequence"/>
</dbReference>
<gene>
    <name evidence="4" type="ORF">A6R68_07570</name>
</gene>
<keyword evidence="2" id="KW-0687">Ribonucleoprotein</keyword>
<evidence type="ECO:0000259" key="3">
    <source>
        <dbReference type="Pfam" id="PF01248"/>
    </source>
</evidence>
<comment type="similarity">
    <text evidence="1">Belongs to the eukaryotic ribosomal protein eL8 family.</text>
</comment>
<feature type="non-terminal residue" evidence="4">
    <location>
        <position position="88"/>
    </location>
</feature>
<dbReference type="SUPFAM" id="SSF55315">
    <property type="entry name" value="L30e-like"/>
    <property type="match status" value="1"/>
</dbReference>
<keyword evidence="5" id="KW-1185">Reference proteome</keyword>
<dbReference type="GO" id="GO:1990904">
    <property type="term" value="C:ribonucleoprotein complex"/>
    <property type="evidence" value="ECO:0007669"/>
    <property type="project" value="UniProtKB-KW"/>
</dbReference>
<sequence>MFAHDVDPIEMMVFLPALCQKMGAPYCIIKGKVRLGRLVHKKTCTTVAFTQGELLLEKSNRRTVTSVNQNAWEKDCAMVDAESFIGDY</sequence>
<dbReference type="STRING" id="56216.A0A1A6GCC1"/>
<dbReference type="OrthoDB" id="29563at2759"/>
<dbReference type="GO" id="GO:0003723">
    <property type="term" value="F:RNA binding"/>
    <property type="evidence" value="ECO:0007669"/>
    <property type="project" value="InterPro"/>
</dbReference>
<dbReference type="InterPro" id="IPR050257">
    <property type="entry name" value="eL8/uL1-like"/>
</dbReference>
<name>A0A1A6GCC1_NEOLE</name>
<organism evidence="4 5">
    <name type="scientific">Neotoma lepida</name>
    <name type="common">Desert woodrat</name>
    <dbReference type="NCBI Taxonomy" id="56216"/>
    <lineage>
        <taxon>Eukaryota</taxon>
        <taxon>Metazoa</taxon>
        <taxon>Chordata</taxon>
        <taxon>Craniata</taxon>
        <taxon>Vertebrata</taxon>
        <taxon>Euteleostomi</taxon>
        <taxon>Mammalia</taxon>
        <taxon>Eutheria</taxon>
        <taxon>Euarchontoglires</taxon>
        <taxon>Glires</taxon>
        <taxon>Rodentia</taxon>
        <taxon>Myomorpha</taxon>
        <taxon>Muroidea</taxon>
        <taxon>Cricetidae</taxon>
        <taxon>Neotominae</taxon>
        <taxon>Neotoma</taxon>
    </lineage>
</organism>
<dbReference type="EMBL" id="LZPO01097781">
    <property type="protein sequence ID" value="OBS63891.1"/>
    <property type="molecule type" value="Genomic_DNA"/>
</dbReference>
<reference evidence="4 5" key="1">
    <citation type="submission" date="2016-06" db="EMBL/GenBank/DDBJ databases">
        <title>The Draft Genome Sequence and Annotation of the Desert Woodrat Neotoma lepida.</title>
        <authorList>
            <person name="Campbell M."/>
            <person name="Oakeson K.F."/>
            <person name="Yandell M."/>
            <person name="Halpert J.R."/>
            <person name="Dearing D."/>
        </authorList>
    </citation>
    <scope>NUCLEOTIDE SEQUENCE [LARGE SCALE GENOMIC DNA]</scope>
    <source>
        <strain evidence="4">417</strain>
        <tissue evidence="4">Liver</tissue>
    </source>
</reference>
<evidence type="ECO:0000256" key="2">
    <source>
        <dbReference type="ARBA" id="ARBA00023274"/>
    </source>
</evidence>
<feature type="domain" description="Ribosomal protein eL8/eL30/eS12/Gadd45" evidence="3">
    <location>
        <begin position="2"/>
        <end position="49"/>
    </location>
</feature>
<dbReference type="GO" id="GO:0042254">
    <property type="term" value="P:ribosome biogenesis"/>
    <property type="evidence" value="ECO:0007669"/>
    <property type="project" value="InterPro"/>
</dbReference>
<dbReference type="AlphaFoldDB" id="A0A1A6GCC1"/>
<dbReference type="InterPro" id="IPR004038">
    <property type="entry name" value="Ribosomal_eL8/eL30/eS12/Gad45"/>
</dbReference>
<dbReference type="InterPro" id="IPR004037">
    <property type="entry name" value="Ribosomal_eL8-like_CS"/>
</dbReference>